<dbReference type="RefSeq" id="WP_353318566.1">
    <property type="nucleotide sequence ID" value="NZ_BAABVV010000040.1"/>
</dbReference>
<evidence type="ECO:0000259" key="1">
    <source>
        <dbReference type="PROSITE" id="PS51186"/>
    </source>
</evidence>
<comment type="caution">
    <text evidence="2">The sequence shown here is derived from an EMBL/GenBank/DDBJ whole genome shotgun (WGS) entry which is preliminary data.</text>
</comment>
<organism evidence="2 3">
    <name type="scientific">Apilactobacillus apinorum</name>
    <dbReference type="NCBI Taxonomy" id="1218495"/>
    <lineage>
        <taxon>Bacteria</taxon>
        <taxon>Bacillati</taxon>
        <taxon>Bacillota</taxon>
        <taxon>Bacilli</taxon>
        <taxon>Lactobacillales</taxon>
        <taxon>Lactobacillaceae</taxon>
        <taxon>Apilactobacillus</taxon>
    </lineage>
</organism>
<reference evidence="2 3" key="1">
    <citation type="submission" date="2024-03" db="EMBL/GenBank/DDBJ databases">
        <title>Inconsistent identification of Apilactobacillus kunkeei-related strains obtained by well-developed overall genome related indices.</title>
        <authorList>
            <person name="Maeno S."/>
            <person name="Endo A."/>
        </authorList>
    </citation>
    <scope>NUCLEOTIDE SEQUENCE [LARGE SCALE GENOMIC DNA]</scope>
    <source>
        <strain evidence="2 3">20H-10</strain>
    </source>
</reference>
<proteinExistence type="predicted"/>
<accession>A0ABP9ZJH8</accession>
<dbReference type="InterPro" id="IPR000182">
    <property type="entry name" value="GNAT_dom"/>
</dbReference>
<keyword evidence="3" id="KW-1185">Reference proteome</keyword>
<dbReference type="PROSITE" id="PS51186">
    <property type="entry name" value="GNAT"/>
    <property type="match status" value="1"/>
</dbReference>
<evidence type="ECO:0000313" key="3">
    <source>
        <dbReference type="Proteomes" id="UP001438112"/>
    </source>
</evidence>
<feature type="domain" description="N-acetyltransferase" evidence="1">
    <location>
        <begin position="4"/>
        <end position="165"/>
    </location>
</feature>
<dbReference type="CDD" id="cd04301">
    <property type="entry name" value="NAT_SF"/>
    <property type="match status" value="1"/>
</dbReference>
<dbReference type="InterPro" id="IPR016181">
    <property type="entry name" value="Acyl_CoA_acyltransferase"/>
</dbReference>
<evidence type="ECO:0000313" key="2">
    <source>
        <dbReference type="EMBL" id="GAA6114943.1"/>
    </source>
</evidence>
<sequence length="166" mass="18725">MTNLVVRRAMPEDAQKFIDLLTALKQESDSFTIDPDLGTLPLDEQAREIMLVNQTRSFLIGLAELDDQVVGMVQVQEIHDSGIGELGIAVLNKYSHNGIGTQLMDFMIDWATYESNLSTLSLVVKKTNQHAINLYQHCGFEITKKRILNARGGFNSTFEFKYTIKK</sequence>
<dbReference type="EMBL" id="BAABVV010000040">
    <property type="protein sequence ID" value="GAA6114943.1"/>
    <property type="molecule type" value="Genomic_DNA"/>
</dbReference>
<gene>
    <name evidence="2" type="ORF">AP20H10_13060</name>
</gene>
<dbReference type="Gene3D" id="3.40.630.30">
    <property type="match status" value="1"/>
</dbReference>
<dbReference type="Pfam" id="PF00583">
    <property type="entry name" value="Acetyltransf_1"/>
    <property type="match status" value="1"/>
</dbReference>
<dbReference type="Proteomes" id="UP001438112">
    <property type="component" value="Unassembled WGS sequence"/>
</dbReference>
<protein>
    <recommendedName>
        <fullName evidence="1">N-acetyltransferase domain-containing protein</fullName>
    </recommendedName>
</protein>
<dbReference type="PANTHER" id="PTHR43415">
    <property type="entry name" value="SPERMIDINE N(1)-ACETYLTRANSFERASE"/>
    <property type="match status" value="1"/>
</dbReference>
<dbReference type="SUPFAM" id="SSF55729">
    <property type="entry name" value="Acyl-CoA N-acyltransferases (Nat)"/>
    <property type="match status" value="1"/>
</dbReference>
<dbReference type="PANTHER" id="PTHR43415:SF3">
    <property type="entry name" value="GNAT-FAMILY ACETYLTRANSFERASE"/>
    <property type="match status" value="1"/>
</dbReference>
<name>A0ABP9ZJH8_9LACO</name>